<keyword evidence="3" id="KW-1185">Reference proteome</keyword>
<dbReference type="Proteomes" id="UP001344632">
    <property type="component" value="Unassembled WGS sequence"/>
</dbReference>
<keyword evidence="1" id="KW-1133">Transmembrane helix</keyword>
<protein>
    <submittedName>
        <fullName evidence="2">Stage III sporulation protein AE</fullName>
    </submittedName>
</protein>
<name>A0ABU6GYA2_9BACL</name>
<comment type="caution">
    <text evidence="2">The sequence shown here is derived from an EMBL/GenBank/DDBJ whole genome shotgun (WGS) entry which is preliminary data.</text>
</comment>
<dbReference type="EMBL" id="JARLKZ010000023">
    <property type="protein sequence ID" value="MEC0243446.1"/>
    <property type="molecule type" value="Genomic_DNA"/>
</dbReference>
<keyword evidence="1" id="KW-0812">Transmembrane</keyword>
<dbReference type="NCBIfam" id="TIGR02829">
    <property type="entry name" value="spore_III_AE"/>
    <property type="match status" value="1"/>
</dbReference>
<feature type="transmembrane region" description="Helical" evidence="1">
    <location>
        <begin position="106"/>
        <end position="123"/>
    </location>
</feature>
<dbReference type="InterPro" id="IPR014194">
    <property type="entry name" value="Spore_III_AE"/>
</dbReference>
<feature type="transmembrane region" description="Helical" evidence="1">
    <location>
        <begin position="135"/>
        <end position="157"/>
    </location>
</feature>
<feature type="transmembrane region" description="Helical" evidence="1">
    <location>
        <begin position="240"/>
        <end position="260"/>
    </location>
</feature>
<sequence length="395" mass="43249">MLGQRRLDKRHLIMFLILFLLVGTTRVFAASPADQWVKQQAEALPKDQVESYWENLMKDYGGFFPDQKVPSFMDILLPGGDSFNVKNVFSALGSFMWHEVLYNGKLLVTIVMLSIMSMILETLQSAFERKTVSKVAYSLCYMVIIVLAINSFNVAIGYAKEAIDRMIDFMMAMVPLLFALLASMGNVVTVSVTHPLIIFMINTVGTLIHTLIFPLLFFSAVLHLVSSISDKYKLTQMANLLRNISVGFLGVLLTIFLGVISVQGITSSITDGVTIRAAKYVSGSFIPVVGKMFADATDTVISASLLIKNSIGLVGVIIILFLCAFPAIKILVLALIYNISAAIMQPLGDSPITTCLETIGKSMLYVFAALAAVGLMFFLAITIMLTAGNVTVMMR</sequence>
<feature type="transmembrane region" description="Helical" evidence="1">
    <location>
        <begin position="364"/>
        <end position="387"/>
    </location>
</feature>
<evidence type="ECO:0000313" key="3">
    <source>
        <dbReference type="Proteomes" id="UP001344632"/>
    </source>
</evidence>
<feature type="transmembrane region" description="Helical" evidence="1">
    <location>
        <begin position="169"/>
        <end position="189"/>
    </location>
</feature>
<reference evidence="2 3" key="1">
    <citation type="submission" date="2023-03" db="EMBL/GenBank/DDBJ databases">
        <title>Bacillus Genome Sequencing.</title>
        <authorList>
            <person name="Dunlap C."/>
        </authorList>
    </citation>
    <scope>NUCLEOTIDE SEQUENCE [LARGE SCALE GENOMIC DNA]</scope>
    <source>
        <strain evidence="2 3">BD-525</strain>
    </source>
</reference>
<evidence type="ECO:0000313" key="2">
    <source>
        <dbReference type="EMBL" id="MEC0243446.1"/>
    </source>
</evidence>
<feature type="transmembrane region" description="Helical" evidence="1">
    <location>
        <begin position="311"/>
        <end position="344"/>
    </location>
</feature>
<gene>
    <name evidence="2" type="primary">spoIIIAE</name>
    <name evidence="2" type="ORF">P4H66_26880</name>
</gene>
<organism evidence="2 3">
    <name type="scientific">Paenibacillus dokdonensis</name>
    <dbReference type="NCBI Taxonomy" id="2567944"/>
    <lineage>
        <taxon>Bacteria</taxon>
        <taxon>Bacillati</taxon>
        <taxon>Bacillota</taxon>
        <taxon>Bacilli</taxon>
        <taxon>Bacillales</taxon>
        <taxon>Paenibacillaceae</taxon>
        <taxon>Paenibacillus</taxon>
    </lineage>
</organism>
<proteinExistence type="predicted"/>
<keyword evidence="1" id="KW-0472">Membrane</keyword>
<evidence type="ECO:0000256" key="1">
    <source>
        <dbReference type="SAM" id="Phobius"/>
    </source>
</evidence>
<accession>A0ABU6GYA2</accession>
<dbReference type="Pfam" id="PF09546">
    <property type="entry name" value="Spore_III_AE"/>
    <property type="match status" value="1"/>
</dbReference>
<dbReference type="RefSeq" id="WP_136606310.1">
    <property type="nucleotide sequence ID" value="NZ_JARLKZ010000023.1"/>
</dbReference>
<feature type="transmembrane region" description="Helical" evidence="1">
    <location>
        <begin position="196"/>
        <end position="220"/>
    </location>
</feature>